<dbReference type="Pfam" id="PF00230">
    <property type="entry name" value="MIP"/>
    <property type="match status" value="1"/>
</dbReference>
<gene>
    <name evidence="11" type="primary">AQP10</name>
    <name evidence="11" type="ORF">TNCT_669581</name>
</gene>
<feature type="transmembrane region" description="Helical" evidence="10">
    <location>
        <begin position="166"/>
        <end position="186"/>
    </location>
</feature>
<dbReference type="PANTHER" id="PTHR43829:SF9">
    <property type="entry name" value="AQUAPORIN-9"/>
    <property type="match status" value="1"/>
</dbReference>
<feature type="transmembrane region" description="Helical" evidence="10">
    <location>
        <begin position="134"/>
        <end position="159"/>
    </location>
</feature>
<name>A0A8X6I2V9_TRICU</name>
<sequence length="319" mass="34859">MKEACAEFLGTFFFILCGDGVMAAITLGRLDHTATLISAFGWGLALLVGVCIAGSISGGHLNPAVTVAMACMKKCSWKCVLPYILSQYLASFLAAALVYTVYYDAINEFDNGIRQVPPGVNSTAQIFSTYPQEYVSIGTCFIDQVAGTALLLIVICAAIDKKSINLPHIQSAVIGLGLATICLAFGQNCGAPLNPARDLGPRIFTALSGWGLNTFCVRNWMWFWIPIIGPHVGALLGVWLYYFFIEMHYQNYELLFNGRELERAEEPLPTVCITKPSSVSSNERMQSSDGTEVYKISEKEKSSEENPQKISEHPTSLLL</sequence>
<dbReference type="InterPro" id="IPR023271">
    <property type="entry name" value="Aquaporin-like"/>
</dbReference>
<feature type="transmembrane region" description="Helical" evidence="10">
    <location>
        <begin position="221"/>
        <end position="244"/>
    </location>
</feature>
<reference evidence="11" key="1">
    <citation type="submission" date="2020-07" db="EMBL/GenBank/DDBJ databases">
        <title>Multicomponent nature underlies the extraordinary mechanical properties of spider dragline silk.</title>
        <authorList>
            <person name="Kono N."/>
            <person name="Nakamura H."/>
            <person name="Mori M."/>
            <person name="Yoshida Y."/>
            <person name="Ohtoshi R."/>
            <person name="Malay A.D."/>
            <person name="Moran D.A.P."/>
            <person name="Tomita M."/>
            <person name="Numata K."/>
            <person name="Arakawa K."/>
        </authorList>
    </citation>
    <scope>NUCLEOTIDE SEQUENCE</scope>
</reference>
<dbReference type="EMBL" id="BMAO01023070">
    <property type="protein sequence ID" value="GFQ86492.1"/>
    <property type="molecule type" value="Genomic_DNA"/>
</dbReference>
<evidence type="ECO:0000256" key="10">
    <source>
        <dbReference type="SAM" id="Phobius"/>
    </source>
</evidence>
<comment type="caution">
    <text evidence="11">The sequence shown here is derived from an EMBL/GenBank/DDBJ whole genome shotgun (WGS) entry which is preliminary data.</text>
</comment>
<evidence type="ECO:0000256" key="3">
    <source>
        <dbReference type="ARBA" id="ARBA00022448"/>
    </source>
</evidence>
<evidence type="ECO:0000256" key="7">
    <source>
        <dbReference type="ARBA" id="ARBA00045280"/>
    </source>
</evidence>
<keyword evidence="12" id="KW-1185">Reference proteome</keyword>
<dbReference type="NCBIfam" id="TIGR00861">
    <property type="entry name" value="MIP"/>
    <property type="match status" value="1"/>
</dbReference>
<keyword evidence="3 8" id="KW-0813">Transport</keyword>
<evidence type="ECO:0000256" key="2">
    <source>
        <dbReference type="ARBA" id="ARBA00006175"/>
    </source>
</evidence>
<evidence type="ECO:0000313" key="11">
    <source>
        <dbReference type="EMBL" id="GFQ86492.1"/>
    </source>
</evidence>
<keyword evidence="5 10" id="KW-1133">Transmembrane helix</keyword>
<evidence type="ECO:0000256" key="9">
    <source>
        <dbReference type="SAM" id="MobiDB-lite"/>
    </source>
</evidence>
<evidence type="ECO:0000256" key="6">
    <source>
        <dbReference type="ARBA" id="ARBA00023136"/>
    </source>
</evidence>
<dbReference type="SUPFAM" id="SSF81338">
    <property type="entry name" value="Aquaporin-like"/>
    <property type="match status" value="1"/>
</dbReference>
<evidence type="ECO:0000313" key="12">
    <source>
        <dbReference type="Proteomes" id="UP000887116"/>
    </source>
</evidence>
<organism evidence="11 12">
    <name type="scientific">Trichonephila clavata</name>
    <name type="common">Joro spider</name>
    <name type="synonym">Nephila clavata</name>
    <dbReference type="NCBI Taxonomy" id="2740835"/>
    <lineage>
        <taxon>Eukaryota</taxon>
        <taxon>Metazoa</taxon>
        <taxon>Ecdysozoa</taxon>
        <taxon>Arthropoda</taxon>
        <taxon>Chelicerata</taxon>
        <taxon>Arachnida</taxon>
        <taxon>Araneae</taxon>
        <taxon>Araneomorphae</taxon>
        <taxon>Entelegynae</taxon>
        <taxon>Araneoidea</taxon>
        <taxon>Nephilidae</taxon>
        <taxon>Trichonephila</taxon>
    </lineage>
</organism>
<evidence type="ECO:0000256" key="4">
    <source>
        <dbReference type="ARBA" id="ARBA00022692"/>
    </source>
</evidence>
<accession>A0A8X6I2V9</accession>
<dbReference type="InterPro" id="IPR022357">
    <property type="entry name" value="MIP_CS"/>
</dbReference>
<feature type="transmembrane region" description="Helical" evidence="10">
    <location>
        <begin position="80"/>
        <end position="102"/>
    </location>
</feature>
<evidence type="ECO:0000256" key="8">
    <source>
        <dbReference type="RuleBase" id="RU000477"/>
    </source>
</evidence>
<keyword evidence="4 8" id="KW-0812">Transmembrane</keyword>
<feature type="compositionally biased region" description="Polar residues" evidence="9">
    <location>
        <begin position="277"/>
        <end position="290"/>
    </location>
</feature>
<comment type="similarity">
    <text evidence="2 8">Belongs to the MIP/aquaporin (TC 1.A.8) family.</text>
</comment>
<keyword evidence="6 10" id="KW-0472">Membrane</keyword>
<dbReference type="Proteomes" id="UP000887116">
    <property type="component" value="Unassembled WGS sequence"/>
</dbReference>
<evidence type="ECO:0000256" key="5">
    <source>
        <dbReference type="ARBA" id="ARBA00022989"/>
    </source>
</evidence>
<feature type="compositionally biased region" description="Basic and acidic residues" evidence="9">
    <location>
        <begin position="295"/>
        <end position="312"/>
    </location>
</feature>
<proteinExistence type="inferred from homology"/>
<evidence type="ECO:0000256" key="1">
    <source>
        <dbReference type="ARBA" id="ARBA00004141"/>
    </source>
</evidence>
<dbReference type="PANTHER" id="PTHR43829">
    <property type="entry name" value="AQUAPORIN OR AQUAGLYCEROPORIN RELATED"/>
    <property type="match status" value="1"/>
</dbReference>
<dbReference type="InterPro" id="IPR000425">
    <property type="entry name" value="MIP"/>
</dbReference>
<dbReference type="PROSITE" id="PS00221">
    <property type="entry name" value="MIP"/>
    <property type="match status" value="1"/>
</dbReference>
<dbReference type="GO" id="GO:0015250">
    <property type="term" value="F:water channel activity"/>
    <property type="evidence" value="ECO:0007669"/>
    <property type="project" value="TreeGrafter"/>
</dbReference>
<comment type="function">
    <text evidence="7">Aquaglyceroporin that may modulate the water content and osmolytes during anhydrobiosis.</text>
</comment>
<dbReference type="AlphaFoldDB" id="A0A8X6I2V9"/>
<dbReference type="OrthoDB" id="3222at2759"/>
<dbReference type="CDD" id="cd00333">
    <property type="entry name" value="MIP"/>
    <property type="match status" value="1"/>
</dbReference>
<comment type="subcellular location">
    <subcellularLocation>
        <location evidence="1">Membrane</location>
        <topology evidence="1">Multi-pass membrane protein</topology>
    </subcellularLocation>
</comment>
<dbReference type="Gene3D" id="1.20.1080.10">
    <property type="entry name" value="Glycerol uptake facilitator protein"/>
    <property type="match status" value="1"/>
</dbReference>
<protein>
    <submittedName>
        <fullName evidence="11">Aquaporin-10</fullName>
    </submittedName>
</protein>
<feature type="transmembrane region" description="Helical" evidence="10">
    <location>
        <begin position="39"/>
        <end position="59"/>
    </location>
</feature>
<feature type="region of interest" description="Disordered" evidence="9">
    <location>
        <begin position="277"/>
        <end position="319"/>
    </location>
</feature>
<dbReference type="PRINTS" id="PR00783">
    <property type="entry name" value="MINTRINSICP"/>
</dbReference>
<dbReference type="GO" id="GO:0015254">
    <property type="term" value="F:glycerol channel activity"/>
    <property type="evidence" value="ECO:0007669"/>
    <property type="project" value="TreeGrafter"/>
</dbReference>
<dbReference type="GO" id="GO:0016323">
    <property type="term" value="C:basolateral plasma membrane"/>
    <property type="evidence" value="ECO:0007669"/>
    <property type="project" value="TreeGrafter"/>
</dbReference>
<dbReference type="InterPro" id="IPR050363">
    <property type="entry name" value="MIP/Aquaporin"/>
</dbReference>